<evidence type="ECO:0000313" key="2">
    <source>
        <dbReference type="Proteomes" id="UP001347796"/>
    </source>
</evidence>
<dbReference type="EMBL" id="JAZGQO010000003">
    <property type="protein sequence ID" value="KAK6188540.1"/>
    <property type="molecule type" value="Genomic_DNA"/>
</dbReference>
<comment type="caution">
    <text evidence="1">The sequence shown here is derived from an EMBL/GenBank/DDBJ whole genome shotgun (WGS) entry which is preliminary data.</text>
</comment>
<gene>
    <name evidence="1" type="ORF">SNE40_004698</name>
</gene>
<proteinExistence type="predicted"/>
<evidence type="ECO:0000313" key="1">
    <source>
        <dbReference type="EMBL" id="KAK6188540.1"/>
    </source>
</evidence>
<dbReference type="PANTHER" id="PTHR20003:SF7">
    <property type="entry name" value="SGNH DOMAIN-CONTAINING PROTEIN"/>
    <property type="match status" value="1"/>
</dbReference>
<dbReference type="AlphaFoldDB" id="A0AAN8K9W9"/>
<protein>
    <recommendedName>
        <fullName evidence="3">SGNH domain-containing protein</fullName>
    </recommendedName>
</protein>
<evidence type="ECO:0008006" key="3">
    <source>
        <dbReference type="Google" id="ProtNLM"/>
    </source>
</evidence>
<sequence length="382" mass="44303">MFSHPILQNNFQSKYKLRYPTFNCPDVLRYMTQGKWIPEKVTLFAQMEIDIFLEKARKDFYLPGTLQRWDNKCGNVTFDWLIGFQQPLLWFRALCDPKGENPCCYDNMCTNRPIEMCKCPGCYDMRQQVNAEYARWTSVHPGCQVPLRSLDYMCNSLKDVTIYFIGDSFIRHMYTAFLMLITGDMYDGAMATELMSPYNHSKCVGMYAFSERDCRGFLQPKAELCHKSLNVEVMELPRIDNSDLIFRTIKKLENRPKSMVVMGIGIHDNYNSEKTADTLLSPIVTKRLALNQTWPKLLWAAPHAPGLLKTPRVPEQSHASVIKFNDNIRIYLSQWNIPIFDSFNLTDGVNSFDGAHYGLGVNLIKAKILIEYIGELRSREKW</sequence>
<reference evidence="1 2" key="1">
    <citation type="submission" date="2024-01" db="EMBL/GenBank/DDBJ databases">
        <title>The genome of the rayed Mediterranean limpet Patella caerulea (Linnaeus, 1758).</title>
        <authorList>
            <person name="Anh-Thu Weber A."/>
            <person name="Halstead-Nussloch G."/>
        </authorList>
    </citation>
    <scope>NUCLEOTIDE SEQUENCE [LARGE SCALE GENOMIC DNA]</scope>
    <source>
        <strain evidence="1">AATW-2023a</strain>
        <tissue evidence="1">Whole specimen</tissue>
    </source>
</reference>
<keyword evidence="2" id="KW-1185">Reference proteome</keyword>
<dbReference type="SUPFAM" id="SSF52266">
    <property type="entry name" value="SGNH hydrolase"/>
    <property type="match status" value="1"/>
</dbReference>
<dbReference type="PANTHER" id="PTHR20003">
    <property type="entry name" value="GLYCOPROTEIN-RELATED"/>
    <property type="match status" value="1"/>
</dbReference>
<name>A0AAN8K9W9_PATCE</name>
<accession>A0AAN8K9W9</accession>
<dbReference type="Proteomes" id="UP001347796">
    <property type="component" value="Unassembled WGS sequence"/>
</dbReference>
<organism evidence="1 2">
    <name type="scientific">Patella caerulea</name>
    <name type="common">Rayed Mediterranean limpet</name>
    <dbReference type="NCBI Taxonomy" id="87958"/>
    <lineage>
        <taxon>Eukaryota</taxon>
        <taxon>Metazoa</taxon>
        <taxon>Spiralia</taxon>
        <taxon>Lophotrochozoa</taxon>
        <taxon>Mollusca</taxon>
        <taxon>Gastropoda</taxon>
        <taxon>Patellogastropoda</taxon>
        <taxon>Patelloidea</taxon>
        <taxon>Patellidae</taxon>
        <taxon>Patella</taxon>
    </lineage>
</organism>